<evidence type="ECO:0000259" key="1">
    <source>
        <dbReference type="Pfam" id="PF18738"/>
    </source>
</evidence>
<evidence type="ECO:0000313" key="2">
    <source>
        <dbReference type="EMBL" id="CAG2195669.1"/>
    </source>
</evidence>
<keyword evidence="3" id="KW-1185">Reference proteome</keyword>
<organism evidence="2 3">
    <name type="scientific">Mytilus edulis</name>
    <name type="common">Blue mussel</name>
    <dbReference type="NCBI Taxonomy" id="6550"/>
    <lineage>
        <taxon>Eukaryota</taxon>
        <taxon>Metazoa</taxon>
        <taxon>Spiralia</taxon>
        <taxon>Lophotrochozoa</taxon>
        <taxon>Mollusca</taxon>
        <taxon>Bivalvia</taxon>
        <taxon>Autobranchia</taxon>
        <taxon>Pteriomorphia</taxon>
        <taxon>Mytilida</taxon>
        <taxon>Mytiloidea</taxon>
        <taxon>Mytilidae</taxon>
        <taxon>Mytilinae</taxon>
        <taxon>Mytilus</taxon>
    </lineage>
</organism>
<dbReference type="Proteomes" id="UP000683360">
    <property type="component" value="Unassembled WGS sequence"/>
</dbReference>
<dbReference type="AlphaFoldDB" id="A0A8S3QL32"/>
<dbReference type="InterPro" id="IPR041249">
    <property type="entry name" value="HEPN_DZIP3"/>
</dbReference>
<feature type="domain" description="DZIP3-like HEPN" evidence="1">
    <location>
        <begin position="317"/>
        <end position="406"/>
    </location>
</feature>
<sequence length="568" mass="64614">MDIFQSCILYVESYNLTCPSEAHWKFRATAYCNSTLTYFCLYNNVDSIYVEGCVGPDWDRKGSKRIFAGFFTRGNCTQERFQPIKFWTNESMSDCIYTKSICSEMGQIVNDGDSSKKDRTCRCDYKKNYSFTKTPRNLCFCIPTEEDCSCYIKSCPLNFTLSADYKCTQNSSIGNPNCEDMNKYNESVDDKTGVLVNFGTCSSEPCKSLDDVGDANETIDRLDKVDGQEDESCKRTSDIGIKQVEAEVHQRTEPGSTCANVVSDSVKVVAKTKETASAITNDRTNNEFSEIAVVSKQNNGTMQDGQATVKKNEQKPSEDGRIVSSDGFDIGLMLYLLRSLSNIEFGDYYPVQSDTKDSAMLARIKYTMETIHNFKGKFSDPFDQYWDDIGQAVLSLVSSYLNNIDIFEERKPLIGRLLSLNPIDLDKHKVCRYIVMSEKCPAKIIQKIISEYCWIKQKQIEDILADEKHELYHKRIKTDSCCVCDRDEIPFSTYAKIISEKQWKAMYEIKQGSDIHLCPSKIKECSESFIPKQIDTCDLSVTLTLVLNAPDILKHIINRTCKNGFNKF</sequence>
<dbReference type="EMBL" id="CAJPWZ010000527">
    <property type="protein sequence ID" value="CAG2195669.1"/>
    <property type="molecule type" value="Genomic_DNA"/>
</dbReference>
<gene>
    <name evidence="2" type="ORF">MEDL_10584</name>
</gene>
<accession>A0A8S3QL32</accession>
<comment type="caution">
    <text evidence="2">The sequence shown here is derived from an EMBL/GenBank/DDBJ whole genome shotgun (WGS) entry which is preliminary data.</text>
</comment>
<protein>
    <recommendedName>
        <fullName evidence="1">DZIP3-like HEPN domain-containing protein</fullName>
    </recommendedName>
</protein>
<dbReference type="OrthoDB" id="6090904at2759"/>
<name>A0A8S3QL32_MYTED</name>
<dbReference type="Pfam" id="PF18738">
    <property type="entry name" value="HEPN_DZIP3"/>
    <property type="match status" value="1"/>
</dbReference>
<evidence type="ECO:0000313" key="3">
    <source>
        <dbReference type="Proteomes" id="UP000683360"/>
    </source>
</evidence>
<reference evidence="2" key="1">
    <citation type="submission" date="2021-03" db="EMBL/GenBank/DDBJ databases">
        <authorList>
            <person name="Bekaert M."/>
        </authorList>
    </citation>
    <scope>NUCLEOTIDE SEQUENCE</scope>
</reference>
<proteinExistence type="predicted"/>